<evidence type="ECO:0000256" key="3">
    <source>
        <dbReference type="ARBA" id="ARBA00023157"/>
    </source>
</evidence>
<keyword evidence="3" id="KW-1015">Disulfide bond</keyword>
<gene>
    <name evidence="6" type="ORF">L596_012954</name>
</gene>
<dbReference type="GO" id="GO:0004867">
    <property type="term" value="F:serine-type endopeptidase inhibitor activity"/>
    <property type="evidence" value="ECO:0007669"/>
    <property type="project" value="UniProtKB-KW"/>
</dbReference>
<dbReference type="EMBL" id="AZBU02000003">
    <property type="protein sequence ID" value="TKR88759.1"/>
    <property type="molecule type" value="Genomic_DNA"/>
</dbReference>
<evidence type="ECO:0000259" key="5">
    <source>
        <dbReference type="Pfam" id="PF01826"/>
    </source>
</evidence>
<dbReference type="Pfam" id="PF01826">
    <property type="entry name" value="TIL"/>
    <property type="match status" value="1"/>
</dbReference>
<keyword evidence="2" id="KW-0722">Serine protease inhibitor</keyword>
<feature type="transmembrane region" description="Helical" evidence="4">
    <location>
        <begin position="73"/>
        <end position="96"/>
    </location>
</feature>
<dbReference type="PANTHER" id="PTHR23259">
    <property type="entry name" value="RIDDLE"/>
    <property type="match status" value="1"/>
</dbReference>
<evidence type="ECO:0000256" key="4">
    <source>
        <dbReference type="SAM" id="Phobius"/>
    </source>
</evidence>
<reference evidence="6 7" key="2">
    <citation type="journal article" date="2019" name="G3 (Bethesda)">
        <title>Hybrid Assembly of the Genome of the Entomopathogenic Nematode Steinernema carpocapsae Identifies the X-Chromosome.</title>
        <authorList>
            <person name="Serra L."/>
            <person name="Macchietto M."/>
            <person name="Macias-Munoz A."/>
            <person name="McGill C.J."/>
            <person name="Rodriguez I.M."/>
            <person name="Rodriguez B."/>
            <person name="Murad R."/>
            <person name="Mortazavi A."/>
        </authorList>
    </citation>
    <scope>NUCLEOTIDE SEQUENCE [LARGE SCALE GENOMIC DNA]</scope>
    <source>
        <strain evidence="6 7">ALL</strain>
    </source>
</reference>
<dbReference type="InterPro" id="IPR036084">
    <property type="entry name" value="Ser_inhib-like_sf"/>
</dbReference>
<reference evidence="6 7" key="1">
    <citation type="journal article" date="2015" name="Genome Biol.">
        <title>Comparative genomics of Steinernema reveals deeply conserved gene regulatory networks.</title>
        <authorList>
            <person name="Dillman A.R."/>
            <person name="Macchietto M."/>
            <person name="Porter C.F."/>
            <person name="Rogers A."/>
            <person name="Williams B."/>
            <person name="Antoshechkin I."/>
            <person name="Lee M.M."/>
            <person name="Goodwin Z."/>
            <person name="Lu X."/>
            <person name="Lewis E.E."/>
            <person name="Goodrich-Blair H."/>
            <person name="Stock S.P."/>
            <person name="Adams B.J."/>
            <person name="Sternberg P.W."/>
            <person name="Mortazavi A."/>
        </authorList>
    </citation>
    <scope>NUCLEOTIDE SEQUENCE [LARGE SCALE GENOMIC DNA]</scope>
    <source>
        <strain evidence="6 7">ALL</strain>
    </source>
</reference>
<comment type="caution">
    <text evidence="6">The sequence shown here is derived from an EMBL/GenBank/DDBJ whole genome shotgun (WGS) entry which is preliminary data.</text>
</comment>
<evidence type="ECO:0000256" key="1">
    <source>
        <dbReference type="ARBA" id="ARBA00022690"/>
    </source>
</evidence>
<evidence type="ECO:0000313" key="7">
    <source>
        <dbReference type="Proteomes" id="UP000298663"/>
    </source>
</evidence>
<dbReference type="InterPro" id="IPR051368">
    <property type="entry name" value="SerProtInhib-TIL_Domain"/>
</dbReference>
<name>A0A4U5NYL9_STECR</name>
<keyword evidence="1" id="KW-0646">Protease inhibitor</keyword>
<proteinExistence type="predicted"/>
<dbReference type="AlphaFoldDB" id="A0A4U5NYL9"/>
<dbReference type="Proteomes" id="UP000298663">
    <property type="component" value="Unassembled WGS sequence"/>
</dbReference>
<feature type="domain" description="TIL" evidence="5">
    <location>
        <begin position="104"/>
        <end position="158"/>
    </location>
</feature>
<keyword evidence="4" id="KW-0472">Membrane</keyword>
<keyword evidence="4" id="KW-1133">Transmembrane helix</keyword>
<evidence type="ECO:0000313" key="6">
    <source>
        <dbReference type="EMBL" id="TKR88759.1"/>
    </source>
</evidence>
<dbReference type="CDD" id="cd19941">
    <property type="entry name" value="TIL"/>
    <property type="match status" value="1"/>
</dbReference>
<dbReference type="InterPro" id="IPR002919">
    <property type="entry name" value="TIL_dom"/>
</dbReference>
<dbReference type="SUPFAM" id="SSF57567">
    <property type="entry name" value="Serine protease inhibitors"/>
    <property type="match status" value="1"/>
</dbReference>
<organism evidence="6 7">
    <name type="scientific">Steinernema carpocapsae</name>
    <name type="common">Entomopathogenic nematode</name>
    <dbReference type="NCBI Taxonomy" id="34508"/>
    <lineage>
        <taxon>Eukaryota</taxon>
        <taxon>Metazoa</taxon>
        <taxon>Ecdysozoa</taxon>
        <taxon>Nematoda</taxon>
        <taxon>Chromadorea</taxon>
        <taxon>Rhabditida</taxon>
        <taxon>Tylenchina</taxon>
        <taxon>Panagrolaimomorpha</taxon>
        <taxon>Strongyloidoidea</taxon>
        <taxon>Steinernematidae</taxon>
        <taxon>Steinernema</taxon>
    </lineage>
</organism>
<dbReference type="Gene3D" id="2.10.25.10">
    <property type="entry name" value="Laminin"/>
    <property type="match status" value="1"/>
</dbReference>
<keyword evidence="7" id="KW-1185">Reference proteome</keyword>
<keyword evidence="4" id="KW-0812">Transmembrane</keyword>
<dbReference type="PANTHER" id="PTHR23259:SF70">
    <property type="entry name" value="ACCESSORY GLAND PROTEIN ACP62F-RELATED"/>
    <property type="match status" value="1"/>
</dbReference>
<sequence length="200" mass="22185">METHVWSVAADFKTERDETPDWSCHKMTTDLNWFLSLPVTDGHLNFEKMVLDRSNDETVTRVGVRRTSARQSVFYLVIKMSLTYLVLLALFVALAASAPQKPKCGPNEFFNSCTGCENFCTDMGLKPCPLVCKMPGECRCDFGFARDVSGNCVDRLTCPPNACPRTRSGKSAEAVKSIAAKRSRFVLRSAVLVDACVLKV</sequence>
<accession>A0A4U5NYL9</accession>
<evidence type="ECO:0000256" key="2">
    <source>
        <dbReference type="ARBA" id="ARBA00022900"/>
    </source>
</evidence>
<protein>
    <recommendedName>
        <fullName evidence="5">TIL domain-containing protein</fullName>
    </recommendedName>
</protein>